<reference evidence="1" key="2">
    <citation type="submission" date="2021-07" db="EMBL/GenBank/DDBJ databases">
        <title>Giant CbK-like Caulobacter bacteriophages have genetically divergent genomes.</title>
        <authorList>
            <person name="Wilson K."/>
            <person name="Ely B."/>
        </authorList>
    </citation>
    <scope>NUCLEOTIDE SEQUENCE</scope>
</reference>
<reference evidence="1" key="1">
    <citation type="submission" date="2018-07" db="EMBL/GenBank/DDBJ databases">
        <authorList>
            <person name="Wilson K.M."/>
            <person name="Ely B."/>
        </authorList>
    </citation>
    <scope>NUCLEOTIDE SEQUENCE</scope>
</reference>
<evidence type="ECO:0000313" key="1">
    <source>
        <dbReference type="EMBL" id="AXQ70061.1"/>
    </source>
</evidence>
<evidence type="ECO:0000313" key="2">
    <source>
        <dbReference type="Proteomes" id="UP000259683"/>
    </source>
</evidence>
<organism evidence="1 2">
    <name type="scientific">Caulobacter phage CcrSC</name>
    <dbReference type="NCBI Taxonomy" id="2283272"/>
    <lineage>
        <taxon>Viruses</taxon>
        <taxon>Duplodnaviria</taxon>
        <taxon>Heunggongvirae</taxon>
        <taxon>Uroviricota</taxon>
        <taxon>Caudoviricetes</taxon>
        <taxon>Jeanschmidtviridae</taxon>
        <taxon>Bertelyvirus</taxon>
        <taxon>Bertelyvirus SC</taxon>
    </lineage>
</organism>
<protein>
    <submittedName>
        <fullName evidence="1">Uncharacterized protein</fullName>
    </submittedName>
</protein>
<proteinExistence type="predicted"/>
<dbReference type="EMBL" id="MH588547">
    <property type="protein sequence ID" value="AXQ70061.1"/>
    <property type="molecule type" value="Genomic_DNA"/>
</dbReference>
<keyword evidence="2" id="KW-1185">Reference proteome</keyword>
<sequence length="157" mass="17496">MTEPVIPSLTLLALLREAQSSVILSCGTEINYIDADVLVANVAEYISDHTVSWLEHLLVGVHVTEAEQELSIGQNDPEFPTYVGLRIWAHRVEGKWNRDFLTMLRARPVQQSPAIKDALADPDPADWAVKRYLNKGDVIVRLNKDGVIVDVEAVKLV</sequence>
<accession>A0A385EDW1</accession>
<gene>
    <name evidence="1" type="ORF">CcrSC_gp479</name>
</gene>
<dbReference type="Proteomes" id="UP000259683">
    <property type="component" value="Segment"/>
</dbReference>
<name>A0A385EDW1_9CAUD</name>